<dbReference type="InterPro" id="IPR001789">
    <property type="entry name" value="Sig_transdc_resp-reg_receiver"/>
</dbReference>
<dbReference type="InterPro" id="IPR000700">
    <property type="entry name" value="PAS-assoc_C"/>
</dbReference>
<dbReference type="SUPFAM" id="SSF55785">
    <property type="entry name" value="PYP-like sensor domain (PAS domain)"/>
    <property type="match status" value="1"/>
</dbReference>
<gene>
    <name evidence="21" type="ORF">SAMN04488508_1106</name>
</gene>
<dbReference type="InterPro" id="IPR035965">
    <property type="entry name" value="PAS-like_dom_sf"/>
</dbReference>
<dbReference type="InterPro" id="IPR000014">
    <property type="entry name" value="PAS"/>
</dbReference>
<keyword evidence="7" id="KW-0808">Transferase</keyword>
<keyword evidence="12" id="KW-0472">Membrane</keyword>
<evidence type="ECO:0000313" key="21">
    <source>
        <dbReference type="EMBL" id="SHJ52325.1"/>
    </source>
</evidence>
<dbReference type="Gene3D" id="3.30.565.10">
    <property type="entry name" value="Histidine kinase-like ATPase, C-terminal domain"/>
    <property type="match status" value="1"/>
</dbReference>
<evidence type="ECO:0000256" key="5">
    <source>
        <dbReference type="ARBA" id="ARBA00022519"/>
    </source>
</evidence>
<evidence type="ECO:0000259" key="20">
    <source>
        <dbReference type="PROSITE" id="PS50894"/>
    </source>
</evidence>
<name>A0A1M6K029_9FLAO</name>
<evidence type="ECO:0000313" key="22">
    <source>
        <dbReference type="Proteomes" id="UP000184432"/>
    </source>
</evidence>
<feature type="domain" description="PAS" evidence="18">
    <location>
        <begin position="266"/>
        <end position="336"/>
    </location>
</feature>
<dbReference type="InterPro" id="IPR005467">
    <property type="entry name" value="His_kinase_dom"/>
</dbReference>
<dbReference type="Pfam" id="PF01627">
    <property type="entry name" value="Hpt"/>
    <property type="match status" value="1"/>
</dbReference>
<dbReference type="Gene3D" id="1.20.120.160">
    <property type="entry name" value="HPT domain"/>
    <property type="match status" value="1"/>
</dbReference>
<dbReference type="PROSITE" id="PS50113">
    <property type="entry name" value="PAC"/>
    <property type="match status" value="1"/>
</dbReference>
<evidence type="ECO:0000256" key="7">
    <source>
        <dbReference type="ARBA" id="ARBA00022679"/>
    </source>
</evidence>
<evidence type="ECO:0000256" key="11">
    <source>
        <dbReference type="ARBA" id="ARBA00022989"/>
    </source>
</evidence>
<dbReference type="CDD" id="cd17546">
    <property type="entry name" value="REC_hyHK_CKI1_RcsC-like"/>
    <property type="match status" value="1"/>
</dbReference>
<evidence type="ECO:0000259" key="18">
    <source>
        <dbReference type="PROSITE" id="PS50112"/>
    </source>
</evidence>
<evidence type="ECO:0000259" key="16">
    <source>
        <dbReference type="PROSITE" id="PS50109"/>
    </source>
</evidence>
<evidence type="ECO:0000256" key="10">
    <source>
        <dbReference type="ARBA" id="ARBA00022840"/>
    </source>
</evidence>
<dbReference type="Pfam" id="PF13426">
    <property type="entry name" value="PAS_9"/>
    <property type="match status" value="1"/>
</dbReference>
<evidence type="ECO:0000256" key="13">
    <source>
        <dbReference type="PROSITE-ProRule" id="PRU00110"/>
    </source>
</evidence>
<dbReference type="CDD" id="cd00130">
    <property type="entry name" value="PAS"/>
    <property type="match status" value="1"/>
</dbReference>
<dbReference type="AlphaFoldDB" id="A0A1M6K029"/>
<evidence type="ECO:0000259" key="19">
    <source>
        <dbReference type="PROSITE" id="PS50113"/>
    </source>
</evidence>
<dbReference type="GO" id="GO:0005886">
    <property type="term" value="C:plasma membrane"/>
    <property type="evidence" value="ECO:0007669"/>
    <property type="project" value="UniProtKB-SubCell"/>
</dbReference>
<dbReference type="Pfam" id="PF02518">
    <property type="entry name" value="HATPase_c"/>
    <property type="match status" value="1"/>
</dbReference>
<dbReference type="InterPro" id="IPR036097">
    <property type="entry name" value="HisK_dim/P_sf"/>
</dbReference>
<dbReference type="SMART" id="SM00091">
    <property type="entry name" value="PAS"/>
    <property type="match status" value="1"/>
</dbReference>
<dbReference type="InterPro" id="IPR036641">
    <property type="entry name" value="HPT_dom_sf"/>
</dbReference>
<dbReference type="OrthoDB" id="9811889at2"/>
<dbReference type="SUPFAM" id="SSF47384">
    <property type="entry name" value="Homodimeric domain of signal transducing histidine kinase"/>
    <property type="match status" value="1"/>
</dbReference>
<dbReference type="PRINTS" id="PR00344">
    <property type="entry name" value="BCTRLSENSOR"/>
</dbReference>
<dbReference type="CDD" id="cd00082">
    <property type="entry name" value="HisKA"/>
    <property type="match status" value="1"/>
</dbReference>
<sequence length="923" mass="105635">MIQWLKRILSSKKAQLPKNQEEQQIVDLIHSLRKKIDMSSIDFNLENKIKAFEFHSLQKKIETLPETYLFLEKYITTETLDSESLREKIQHKYPFLKQYRSFELIFHPVDEQELILCKIFLLRVLQRSSELIGNFNDPNIIAIKTYLESAYDFNAIDVIKERKSLLDFSNEIYSKIKGSLGINAITNIYLNIYKKYFQSYHLLESFTSILNVIPEEILSKDLITFPSKQQMLKMLQKQLFSLEQINERLTEEIIEKKKVEEELKQSEHLKTIILETAMDGTILTNSQGTVLNWNKQAENILELKREETIGKSIYSLVPYKLRQQLRNSFDNYIATGDDDLINKRVETSVNRRDGSIVYIELTIVAIETKDDYLFNAFFRDITNKKIIDNEIREAKVMAEKSAKAKSVFLSNMSHEIRTPLNVILGLTGILQKSDFTNPMVDQKNLDGIQFSAENLLGLINDILDFSKIEAGKLTLQKTDFNLHELISNVSRGFKIKADEKGLGYKMKIESLVPKFIIGDQLRLNQILINLLGNAIKFTHEGEISIEVSTKNMTSGKVALHFQVKDTGIGIPEDKLNSIFESFYQVHKPGKNKIEGTGLGLSISKQLIEMQGGTLIAKSKPGKGSSFEFTIEYEISILKRNLNHQKGSDNQQKHSEYLSGLKVLVVEDNKMNQFFIQQLLSNWNVGVQMAENGKIAVELVAQETYDLILMDMHMPVMDGPEAAALIRASKNPKTSQVPIIACSADVFPESKRRATESGMDFYLTKPINENELEEILLSLKPNTHNSTIPKKDHVHLNSTPDLQEKKVFHDLSFLKKTFDNDTEIIHSVLQIFLDATPTDYQKLSDAIASKDHTLTQQFAHKLKSSFKTIGLTNQASLLQTIETAAREEQKFDLIQKEFENLDQSYPNVIEEIKKCAKDFTPSNS</sequence>
<comment type="subcellular location">
    <subcellularLocation>
        <location evidence="2">Cell inner membrane</location>
        <topology evidence="2">Multi-pass membrane protein</topology>
    </subcellularLocation>
</comment>
<feature type="modified residue" description="4-aspartylphosphate" evidence="14">
    <location>
        <position position="710"/>
    </location>
</feature>
<reference evidence="22" key="1">
    <citation type="submission" date="2016-11" db="EMBL/GenBank/DDBJ databases">
        <authorList>
            <person name="Varghese N."/>
            <person name="Submissions S."/>
        </authorList>
    </citation>
    <scope>NUCLEOTIDE SEQUENCE [LARGE SCALE GENOMIC DNA]</scope>
    <source>
        <strain evidence="22">DSM 22623</strain>
    </source>
</reference>
<feature type="domain" description="Histidine kinase" evidence="16">
    <location>
        <begin position="411"/>
        <end position="634"/>
    </location>
</feature>
<dbReference type="SMART" id="SM00388">
    <property type="entry name" value="HisKA"/>
    <property type="match status" value="1"/>
</dbReference>
<keyword evidence="10" id="KW-0547">Nucleotide-binding</keyword>
<evidence type="ECO:0000256" key="3">
    <source>
        <dbReference type="ARBA" id="ARBA00012438"/>
    </source>
</evidence>
<dbReference type="InterPro" id="IPR003594">
    <property type="entry name" value="HATPase_dom"/>
</dbReference>
<dbReference type="Gene3D" id="1.10.287.130">
    <property type="match status" value="1"/>
</dbReference>
<feature type="domain" description="Response regulatory" evidence="17">
    <location>
        <begin position="661"/>
        <end position="779"/>
    </location>
</feature>
<dbReference type="PROSITE" id="PS50110">
    <property type="entry name" value="RESPONSE_REGULATORY"/>
    <property type="match status" value="1"/>
</dbReference>
<dbReference type="FunFam" id="3.30.565.10:FF:000010">
    <property type="entry name" value="Sensor histidine kinase RcsC"/>
    <property type="match status" value="1"/>
</dbReference>
<dbReference type="STRING" id="570521.SAMN04488508_1106"/>
<evidence type="ECO:0000256" key="12">
    <source>
        <dbReference type="ARBA" id="ARBA00023136"/>
    </source>
</evidence>
<dbReference type="NCBIfam" id="TIGR00229">
    <property type="entry name" value="sensory_box"/>
    <property type="match status" value="1"/>
</dbReference>
<dbReference type="Pfam" id="PF00512">
    <property type="entry name" value="HisKA"/>
    <property type="match status" value="1"/>
</dbReference>
<evidence type="ECO:0000256" key="15">
    <source>
        <dbReference type="SAM" id="Coils"/>
    </source>
</evidence>
<evidence type="ECO:0000256" key="1">
    <source>
        <dbReference type="ARBA" id="ARBA00000085"/>
    </source>
</evidence>
<evidence type="ECO:0000256" key="4">
    <source>
        <dbReference type="ARBA" id="ARBA00022475"/>
    </source>
</evidence>
<dbReference type="CDD" id="cd16922">
    <property type="entry name" value="HATPase_EvgS-ArcB-TorS-like"/>
    <property type="match status" value="1"/>
</dbReference>
<feature type="domain" description="PAC" evidence="19">
    <location>
        <begin position="343"/>
        <end position="393"/>
    </location>
</feature>
<evidence type="ECO:0000256" key="8">
    <source>
        <dbReference type="ARBA" id="ARBA00022692"/>
    </source>
</evidence>
<keyword evidence="22" id="KW-1185">Reference proteome</keyword>
<dbReference type="Pfam" id="PF00072">
    <property type="entry name" value="Response_reg"/>
    <property type="match status" value="1"/>
</dbReference>
<dbReference type="SMART" id="SM00387">
    <property type="entry name" value="HATPase_c"/>
    <property type="match status" value="1"/>
</dbReference>
<dbReference type="EMBL" id="FQYP01000010">
    <property type="protein sequence ID" value="SHJ52325.1"/>
    <property type="molecule type" value="Genomic_DNA"/>
</dbReference>
<dbReference type="InterPro" id="IPR036890">
    <property type="entry name" value="HATPase_C_sf"/>
</dbReference>
<feature type="domain" description="HPt" evidence="20">
    <location>
        <begin position="820"/>
        <end position="918"/>
    </location>
</feature>
<evidence type="ECO:0000256" key="9">
    <source>
        <dbReference type="ARBA" id="ARBA00022777"/>
    </source>
</evidence>
<dbReference type="InterPro" id="IPR011006">
    <property type="entry name" value="CheY-like_superfamily"/>
</dbReference>
<evidence type="ECO:0000259" key="17">
    <source>
        <dbReference type="PROSITE" id="PS50110"/>
    </source>
</evidence>
<feature type="modified residue" description="Phosphohistidine" evidence="13">
    <location>
        <position position="859"/>
    </location>
</feature>
<dbReference type="SUPFAM" id="SSF52172">
    <property type="entry name" value="CheY-like"/>
    <property type="match status" value="1"/>
</dbReference>
<dbReference type="InterPro" id="IPR003661">
    <property type="entry name" value="HisK_dim/P_dom"/>
</dbReference>
<dbReference type="PROSITE" id="PS50894">
    <property type="entry name" value="HPT"/>
    <property type="match status" value="1"/>
</dbReference>
<dbReference type="GO" id="GO:0000155">
    <property type="term" value="F:phosphorelay sensor kinase activity"/>
    <property type="evidence" value="ECO:0007669"/>
    <property type="project" value="InterPro"/>
</dbReference>
<organism evidence="21 22">
    <name type="scientific">Aquimarina spongiae</name>
    <dbReference type="NCBI Taxonomy" id="570521"/>
    <lineage>
        <taxon>Bacteria</taxon>
        <taxon>Pseudomonadati</taxon>
        <taxon>Bacteroidota</taxon>
        <taxon>Flavobacteriia</taxon>
        <taxon>Flavobacteriales</taxon>
        <taxon>Flavobacteriaceae</taxon>
        <taxon>Aquimarina</taxon>
    </lineage>
</organism>
<dbReference type="SUPFAM" id="SSF55874">
    <property type="entry name" value="ATPase domain of HSP90 chaperone/DNA topoisomerase II/histidine kinase"/>
    <property type="match status" value="1"/>
</dbReference>
<dbReference type="SMART" id="SM00448">
    <property type="entry name" value="REC"/>
    <property type="match status" value="1"/>
</dbReference>
<dbReference type="PANTHER" id="PTHR43047">
    <property type="entry name" value="TWO-COMPONENT HISTIDINE PROTEIN KINASE"/>
    <property type="match status" value="1"/>
</dbReference>
<keyword evidence="15" id="KW-0175">Coiled coil</keyword>
<dbReference type="SUPFAM" id="SSF47226">
    <property type="entry name" value="Histidine-containing phosphotransfer domain, HPT domain"/>
    <property type="match status" value="1"/>
</dbReference>
<dbReference type="InterPro" id="IPR008207">
    <property type="entry name" value="Sig_transdc_His_kin_Hpt_dom"/>
</dbReference>
<keyword evidence="9" id="KW-0418">Kinase</keyword>
<dbReference type="Gene3D" id="3.40.50.2300">
    <property type="match status" value="1"/>
</dbReference>
<keyword evidence="5" id="KW-0997">Cell inner membrane</keyword>
<evidence type="ECO:0000256" key="6">
    <source>
        <dbReference type="ARBA" id="ARBA00022553"/>
    </source>
</evidence>
<proteinExistence type="predicted"/>
<accession>A0A1M6K029</accession>
<dbReference type="RefSeq" id="WP_073320325.1">
    <property type="nucleotide sequence ID" value="NZ_FQYP01000010.1"/>
</dbReference>
<feature type="coiled-coil region" evidence="15">
    <location>
        <begin position="232"/>
        <end position="269"/>
    </location>
</feature>
<dbReference type="Gene3D" id="3.30.450.20">
    <property type="entry name" value="PAS domain"/>
    <property type="match status" value="1"/>
</dbReference>
<evidence type="ECO:0000256" key="2">
    <source>
        <dbReference type="ARBA" id="ARBA00004429"/>
    </source>
</evidence>
<dbReference type="InterPro" id="IPR004358">
    <property type="entry name" value="Sig_transdc_His_kin-like_C"/>
</dbReference>
<keyword evidence="11" id="KW-1133">Transmembrane helix</keyword>
<dbReference type="PROSITE" id="PS50109">
    <property type="entry name" value="HIS_KIN"/>
    <property type="match status" value="1"/>
</dbReference>
<dbReference type="PROSITE" id="PS50112">
    <property type="entry name" value="PAS"/>
    <property type="match status" value="1"/>
</dbReference>
<keyword evidence="6 14" id="KW-0597">Phosphoprotein</keyword>
<evidence type="ECO:0000256" key="14">
    <source>
        <dbReference type="PROSITE-ProRule" id="PRU00169"/>
    </source>
</evidence>
<keyword evidence="10" id="KW-0067">ATP-binding</keyword>
<keyword evidence="4" id="KW-1003">Cell membrane</keyword>
<keyword evidence="8" id="KW-0812">Transmembrane</keyword>
<protein>
    <recommendedName>
        <fullName evidence="3">histidine kinase</fullName>
        <ecNumber evidence="3">2.7.13.3</ecNumber>
    </recommendedName>
</protein>
<dbReference type="EC" id="2.7.13.3" evidence="3"/>
<comment type="catalytic activity">
    <reaction evidence="1">
        <text>ATP + protein L-histidine = ADP + protein N-phospho-L-histidine.</text>
        <dbReference type="EC" id="2.7.13.3"/>
    </reaction>
</comment>
<dbReference type="Proteomes" id="UP000184432">
    <property type="component" value="Unassembled WGS sequence"/>
</dbReference>